<feature type="active site" evidence="1">
    <location>
        <position position="367"/>
    </location>
</feature>
<feature type="binding site" evidence="1">
    <location>
        <position position="376"/>
    </location>
    <ligand>
        <name>Zn(2+)</name>
        <dbReference type="ChEBI" id="CHEBI:29105"/>
        <note>catalytic</note>
    </ligand>
</feature>
<keyword evidence="1" id="KW-0479">Metal-binding</keyword>
<dbReference type="GO" id="GO:0005886">
    <property type="term" value="C:plasma membrane"/>
    <property type="evidence" value="ECO:0000318"/>
    <property type="project" value="GO_Central"/>
</dbReference>
<dbReference type="GO" id="GO:0046872">
    <property type="term" value="F:metal ion binding"/>
    <property type="evidence" value="ECO:0007669"/>
    <property type="project" value="UniProtKB-KW"/>
</dbReference>
<dbReference type="InterPro" id="IPR051489">
    <property type="entry name" value="ADAM_Metalloproteinase"/>
</dbReference>
<dbReference type="AlphaFoldDB" id="B3SCY0"/>
<feature type="signal peptide" evidence="3">
    <location>
        <begin position="1"/>
        <end position="22"/>
    </location>
</feature>
<dbReference type="InterPro" id="IPR024079">
    <property type="entry name" value="MetalloPept_cat_dom_sf"/>
</dbReference>
<dbReference type="OrthoDB" id="2131567at2759"/>
<evidence type="ECO:0000313" key="7">
    <source>
        <dbReference type="Proteomes" id="UP000009022"/>
    </source>
</evidence>
<organism evidence="6 7">
    <name type="scientific">Trichoplax adhaerens</name>
    <name type="common">Trichoplax reptans</name>
    <dbReference type="NCBI Taxonomy" id="10228"/>
    <lineage>
        <taxon>Eukaryota</taxon>
        <taxon>Metazoa</taxon>
        <taxon>Placozoa</taxon>
        <taxon>Uniplacotomia</taxon>
        <taxon>Trichoplacea</taxon>
        <taxon>Trichoplacidae</taxon>
        <taxon>Trichoplax</taxon>
    </lineage>
</organism>
<evidence type="ECO:0000259" key="5">
    <source>
        <dbReference type="PROSITE" id="PS50215"/>
    </source>
</evidence>
<keyword evidence="2" id="KW-0472">Membrane</keyword>
<keyword evidence="1" id="KW-0862">Zinc</keyword>
<feature type="domain" description="Peptidase M12B" evidence="5">
    <location>
        <begin position="208"/>
        <end position="421"/>
    </location>
</feature>
<dbReference type="InterPro" id="IPR001590">
    <property type="entry name" value="Peptidase_M12B"/>
</dbReference>
<dbReference type="GO" id="GO:0007219">
    <property type="term" value="P:Notch signaling pathway"/>
    <property type="evidence" value="ECO:0000318"/>
    <property type="project" value="GO_Central"/>
</dbReference>
<keyword evidence="2" id="KW-0812">Transmembrane</keyword>
<evidence type="ECO:0000259" key="4">
    <source>
        <dbReference type="PROSITE" id="PS50214"/>
    </source>
</evidence>
<reference evidence="6 7" key="1">
    <citation type="journal article" date="2008" name="Nature">
        <title>The Trichoplax genome and the nature of placozoans.</title>
        <authorList>
            <person name="Srivastava M."/>
            <person name="Begovic E."/>
            <person name="Chapman J."/>
            <person name="Putnam N.H."/>
            <person name="Hellsten U."/>
            <person name="Kawashima T."/>
            <person name="Kuo A."/>
            <person name="Mitros T."/>
            <person name="Salamov A."/>
            <person name="Carpenter M.L."/>
            <person name="Signorovitch A.Y."/>
            <person name="Moreno M.A."/>
            <person name="Kamm K."/>
            <person name="Grimwood J."/>
            <person name="Schmutz J."/>
            <person name="Shapiro H."/>
            <person name="Grigoriev I.V."/>
            <person name="Buss L.W."/>
            <person name="Schierwater B."/>
            <person name="Dellaporta S.L."/>
            <person name="Rokhsar D.S."/>
        </authorList>
    </citation>
    <scope>NUCLEOTIDE SEQUENCE [LARGE SCALE GENOMIC DNA]</scope>
    <source>
        <strain evidence="6 7">Grell-BS-1999</strain>
    </source>
</reference>
<evidence type="ECO:0000313" key="6">
    <source>
        <dbReference type="EMBL" id="EDV19423.1"/>
    </source>
</evidence>
<dbReference type="PANTHER" id="PTHR45702">
    <property type="entry name" value="ADAM10/ADAM17 METALLOPEPTIDASE FAMILY MEMBER"/>
    <property type="match status" value="1"/>
</dbReference>
<evidence type="ECO:0000256" key="3">
    <source>
        <dbReference type="SAM" id="SignalP"/>
    </source>
</evidence>
<dbReference type="SUPFAM" id="SSF55486">
    <property type="entry name" value="Metalloproteases ('zincins'), catalytic domain"/>
    <property type="match status" value="1"/>
</dbReference>
<feature type="binding site" evidence="1">
    <location>
        <position position="370"/>
    </location>
    <ligand>
        <name>Zn(2+)</name>
        <dbReference type="ChEBI" id="CHEBI:29105"/>
        <note>catalytic</note>
    </ligand>
</feature>
<dbReference type="EMBL" id="DS985274">
    <property type="protein sequence ID" value="EDV19423.1"/>
    <property type="molecule type" value="Genomic_DNA"/>
</dbReference>
<dbReference type="Pfam" id="PF13574">
    <property type="entry name" value="Reprolysin_2"/>
    <property type="match status" value="1"/>
</dbReference>
<dbReference type="PROSITE" id="PS51257">
    <property type="entry name" value="PROKAR_LIPOPROTEIN"/>
    <property type="match status" value="1"/>
</dbReference>
<keyword evidence="7" id="KW-1185">Reference proteome</keyword>
<dbReference type="KEGG" id="tad:TRIADDRAFT_62135"/>
<dbReference type="PROSITE" id="PS50215">
    <property type="entry name" value="ADAM_MEPRO"/>
    <property type="match status" value="1"/>
</dbReference>
<evidence type="ECO:0000256" key="1">
    <source>
        <dbReference type="PROSITE-ProRule" id="PRU00276"/>
    </source>
</evidence>
<accession>B3SCY0</accession>
<feature type="chain" id="PRO_5002798575" description="Peptidase M12B domain-containing protein" evidence="3">
    <location>
        <begin position="23"/>
        <end position="536"/>
    </location>
</feature>
<dbReference type="GO" id="GO:0006509">
    <property type="term" value="P:membrane protein ectodomain proteolysis"/>
    <property type="evidence" value="ECO:0000318"/>
    <property type="project" value="GO_Central"/>
</dbReference>
<feature type="binding site" evidence="1">
    <location>
        <position position="366"/>
    </location>
    <ligand>
        <name>Zn(2+)</name>
        <dbReference type="ChEBI" id="CHEBI:29105"/>
        <note>catalytic</note>
    </ligand>
</feature>
<feature type="transmembrane region" description="Helical" evidence="2">
    <location>
        <begin position="494"/>
        <end position="516"/>
    </location>
</feature>
<dbReference type="InterPro" id="IPR036436">
    <property type="entry name" value="Disintegrin_dom_sf"/>
</dbReference>
<comment type="caution">
    <text evidence="1">Lacks conserved residue(s) required for the propagation of feature annotation.</text>
</comment>
<keyword evidence="2" id="KW-1133">Transmembrane helix</keyword>
<keyword evidence="3" id="KW-0732">Signal</keyword>
<sequence>MIKSSLLLVITIISCDIFLCSSGKVAYLKDYQVPKFTSYSKALFNSSNQHSNVYQFELQVEAYNRVFKLVLHSQSLLFHSDLVLEFDPSTIASFDRSHFVYGSIQSHPETEAFGYIYNSGQFQGVFTLDRVKYYVEYAKFFPSLASNGNQFIIYRNIDISSRFRASRDVQSSDRWLHDPLFSSFASYNHHLNTRQARQQNHNFNNINNTCLARIDIDRHVLQRYGDPFHALIGISVLLQGVNQIFRKTDFNGDGQADSIGIAIQSISAKTNFSRLDPIANPTYYFNNWTAYYNYSQYCMGFLFIDHHFKQQVTGIANSGYKIDEGICTKYHYEDNGVLSSSNVGLLSVSRLSKTLIYPLREMIAAHEIGHIFGSKHDNFTKLCSPTGEKGFYLMHAAVSSGEKMNNYLFSPCSRQAIYHSIVTKGWNKQRGCLINQHYPICGNGIIDEGEECDCGYQSNCNDSCCTPAFHSFMDMSGNAPCRRIPNCNQSNQFAIIYVVAGLIGTLIISVFFTVVWKQCIRKSKTTNNQQLMDLIS</sequence>
<protein>
    <recommendedName>
        <fullName evidence="8">Peptidase M12B domain-containing protein</fullName>
    </recommendedName>
</protein>
<dbReference type="RefSeq" id="XP_002118112.1">
    <property type="nucleotide sequence ID" value="XM_002118076.1"/>
</dbReference>
<dbReference type="GO" id="GO:0004222">
    <property type="term" value="F:metalloendopeptidase activity"/>
    <property type="evidence" value="ECO:0000318"/>
    <property type="project" value="GO_Central"/>
</dbReference>
<name>B3SCY0_TRIAD</name>
<gene>
    <name evidence="6" type="ORF">TRIADDRAFT_62135</name>
</gene>
<dbReference type="HOGENOM" id="CLU_004602_0_1_1"/>
<dbReference type="Proteomes" id="UP000009022">
    <property type="component" value="Unassembled WGS sequence"/>
</dbReference>
<feature type="domain" description="Disintegrin" evidence="4">
    <location>
        <begin position="438"/>
        <end position="489"/>
    </location>
</feature>
<dbReference type="eggNOG" id="KOG3658">
    <property type="taxonomic scope" value="Eukaryota"/>
</dbReference>
<dbReference type="InterPro" id="IPR001762">
    <property type="entry name" value="Disintegrin_dom"/>
</dbReference>
<dbReference type="InParanoid" id="B3SCY0"/>
<proteinExistence type="predicted"/>
<evidence type="ECO:0008006" key="8">
    <source>
        <dbReference type="Google" id="ProtNLM"/>
    </source>
</evidence>
<dbReference type="PhylomeDB" id="B3SCY0"/>
<dbReference type="Gene3D" id="4.10.70.10">
    <property type="entry name" value="Disintegrin domain"/>
    <property type="match status" value="1"/>
</dbReference>
<dbReference type="PROSITE" id="PS50214">
    <property type="entry name" value="DISINTEGRIN_2"/>
    <property type="match status" value="1"/>
</dbReference>
<dbReference type="GeneID" id="6759325"/>
<dbReference type="CTD" id="6759325"/>
<evidence type="ECO:0000256" key="2">
    <source>
        <dbReference type="SAM" id="Phobius"/>
    </source>
</evidence>
<dbReference type="PANTHER" id="PTHR45702:SF2">
    <property type="entry name" value="KUZBANIAN, ISOFORM A"/>
    <property type="match status" value="1"/>
</dbReference>
<dbReference type="Gene3D" id="3.40.390.10">
    <property type="entry name" value="Collagenase (Catalytic Domain)"/>
    <property type="match status" value="1"/>
</dbReference>